<sequence length="276" mass="30782">MVIEFLFFYQHSKSQKKNSTCSTKIMQIKDKVAIVTGGANGFGAALARRLVREGARVIIGDIDKKSGQNLETELNQINKINAKFVFCDVTNFEHLRQLFETAQNTFGGVDILCNNAGIAQPNEFYDQTDRWKKTIDINLNSVIKGTQLGIQFMKKHGGGVIVNTASMSAFYPLTIAPIYSATKRAVIGFTQSLRDLNDTDKIRVNVVSPAFVDTNLTREMMAKSELFEQMIKKFGLVPIDEVINAFIMAIQDDKLAGDTIMLPKANRLKIMQKSSL</sequence>
<dbReference type="PRINTS" id="PR00081">
    <property type="entry name" value="GDHRDH"/>
</dbReference>
<dbReference type="SUPFAM" id="SSF51735">
    <property type="entry name" value="NAD(P)-binding Rossmann-fold domains"/>
    <property type="match status" value="1"/>
</dbReference>
<dbReference type="InterPro" id="IPR002347">
    <property type="entry name" value="SDR_fam"/>
</dbReference>
<dbReference type="OrthoDB" id="5840532at2759"/>
<dbReference type="Pfam" id="PF00106">
    <property type="entry name" value="adh_short"/>
    <property type="match status" value="1"/>
</dbReference>
<evidence type="ECO:0000256" key="1">
    <source>
        <dbReference type="ARBA" id="ARBA00006484"/>
    </source>
</evidence>
<evidence type="ECO:0000256" key="2">
    <source>
        <dbReference type="ARBA" id="ARBA00022857"/>
    </source>
</evidence>
<organism evidence="5 6">
    <name type="scientific">Gigaspora margarita</name>
    <dbReference type="NCBI Taxonomy" id="4874"/>
    <lineage>
        <taxon>Eukaryota</taxon>
        <taxon>Fungi</taxon>
        <taxon>Fungi incertae sedis</taxon>
        <taxon>Mucoromycota</taxon>
        <taxon>Glomeromycotina</taxon>
        <taxon>Glomeromycetes</taxon>
        <taxon>Diversisporales</taxon>
        <taxon>Gigasporaceae</taxon>
        <taxon>Gigaspora</taxon>
    </lineage>
</organism>
<dbReference type="PROSITE" id="PS00061">
    <property type="entry name" value="ADH_SHORT"/>
    <property type="match status" value="1"/>
</dbReference>
<comment type="similarity">
    <text evidence="1 4">Belongs to the short-chain dehydrogenases/reductases (SDR) family.</text>
</comment>
<evidence type="ECO:0000313" key="6">
    <source>
        <dbReference type="Proteomes" id="UP000439903"/>
    </source>
</evidence>
<reference evidence="5 6" key="1">
    <citation type="journal article" date="2019" name="Environ. Microbiol.">
        <title>At the nexus of three kingdoms: the genome of the mycorrhizal fungus Gigaspora margarita provides insights into plant, endobacterial and fungal interactions.</title>
        <authorList>
            <person name="Venice F."/>
            <person name="Ghignone S."/>
            <person name="Salvioli di Fossalunga A."/>
            <person name="Amselem J."/>
            <person name="Novero M."/>
            <person name="Xianan X."/>
            <person name="Sedzielewska Toro K."/>
            <person name="Morin E."/>
            <person name="Lipzen A."/>
            <person name="Grigoriev I.V."/>
            <person name="Henrissat B."/>
            <person name="Martin F.M."/>
            <person name="Bonfante P."/>
        </authorList>
    </citation>
    <scope>NUCLEOTIDE SEQUENCE [LARGE SCALE GENOMIC DNA]</scope>
    <source>
        <strain evidence="5 6">BEG34</strain>
    </source>
</reference>
<dbReference type="AlphaFoldDB" id="A0A8H4EVJ5"/>
<gene>
    <name evidence="5" type="ORF">F8M41_005271</name>
</gene>
<dbReference type="PANTHER" id="PTHR44229">
    <property type="entry name" value="15-HYDROXYPROSTAGLANDIN DEHYDROGENASE [NAD(+)]"/>
    <property type="match status" value="1"/>
</dbReference>
<dbReference type="EMBL" id="WTPW01000016">
    <property type="protein sequence ID" value="KAF0559578.1"/>
    <property type="molecule type" value="Genomic_DNA"/>
</dbReference>
<evidence type="ECO:0000256" key="4">
    <source>
        <dbReference type="RuleBase" id="RU000363"/>
    </source>
</evidence>
<evidence type="ECO:0000256" key="3">
    <source>
        <dbReference type="ARBA" id="ARBA00023002"/>
    </source>
</evidence>
<keyword evidence="6" id="KW-1185">Reference proteome</keyword>
<dbReference type="GO" id="GO:0016616">
    <property type="term" value="F:oxidoreductase activity, acting on the CH-OH group of donors, NAD or NADP as acceptor"/>
    <property type="evidence" value="ECO:0007669"/>
    <property type="project" value="TreeGrafter"/>
</dbReference>
<protein>
    <submittedName>
        <fullName evidence="5">NADP-binding protein</fullName>
    </submittedName>
</protein>
<comment type="caution">
    <text evidence="5">The sequence shown here is derived from an EMBL/GenBank/DDBJ whole genome shotgun (WGS) entry which is preliminary data.</text>
</comment>
<dbReference type="Gene3D" id="3.40.50.720">
    <property type="entry name" value="NAD(P)-binding Rossmann-like Domain"/>
    <property type="match status" value="1"/>
</dbReference>
<dbReference type="PRINTS" id="PR00080">
    <property type="entry name" value="SDRFAMILY"/>
</dbReference>
<dbReference type="Proteomes" id="UP000439903">
    <property type="component" value="Unassembled WGS sequence"/>
</dbReference>
<dbReference type="InterPro" id="IPR036291">
    <property type="entry name" value="NAD(P)-bd_dom_sf"/>
</dbReference>
<dbReference type="PANTHER" id="PTHR44229:SF4">
    <property type="entry name" value="15-HYDROXYPROSTAGLANDIN DEHYDROGENASE [NAD(+)]"/>
    <property type="match status" value="1"/>
</dbReference>
<dbReference type="InterPro" id="IPR020904">
    <property type="entry name" value="Sc_DH/Rdtase_CS"/>
</dbReference>
<proteinExistence type="inferred from homology"/>
<accession>A0A8H4EVJ5</accession>
<dbReference type="GO" id="GO:0005737">
    <property type="term" value="C:cytoplasm"/>
    <property type="evidence" value="ECO:0007669"/>
    <property type="project" value="TreeGrafter"/>
</dbReference>
<dbReference type="FunFam" id="3.40.50.720:FF:000084">
    <property type="entry name" value="Short-chain dehydrogenase reductase"/>
    <property type="match status" value="1"/>
</dbReference>
<name>A0A8H4EVJ5_GIGMA</name>
<evidence type="ECO:0000313" key="5">
    <source>
        <dbReference type="EMBL" id="KAF0559578.1"/>
    </source>
</evidence>
<keyword evidence="2" id="KW-0521">NADP</keyword>
<keyword evidence="3" id="KW-0560">Oxidoreductase</keyword>